<dbReference type="Proteomes" id="UP000325672">
    <property type="component" value="Unassembled WGS sequence"/>
</dbReference>
<organism evidence="1 2">
    <name type="scientific">Aspergillus pseudotamarii</name>
    <dbReference type="NCBI Taxonomy" id="132259"/>
    <lineage>
        <taxon>Eukaryota</taxon>
        <taxon>Fungi</taxon>
        <taxon>Dikarya</taxon>
        <taxon>Ascomycota</taxon>
        <taxon>Pezizomycotina</taxon>
        <taxon>Eurotiomycetes</taxon>
        <taxon>Eurotiomycetidae</taxon>
        <taxon>Eurotiales</taxon>
        <taxon>Aspergillaceae</taxon>
        <taxon>Aspergillus</taxon>
        <taxon>Aspergillus subgen. Circumdati</taxon>
    </lineage>
</organism>
<evidence type="ECO:0000313" key="1">
    <source>
        <dbReference type="EMBL" id="KAE8143150.1"/>
    </source>
</evidence>
<evidence type="ECO:0008006" key="3">
    <source>
        <dbReference type="Google" id="ProtNLM"/>
    </source>
</evidence>
<dbReference type="InterPro" id="IPR032675">
    <property type="entry name" value="LRR_dom_sf"/>
</dbReference>
<dbReference type="Gene3D" id="3.80.10.10">
    <property type="entry name" value="Ribonuclease Inhibitor"/>
    <property type="match status" value="1"/>
</dbReference>
<dbReference type="GeneID" id="43642632"/>
<sequence>MLALMEIDLRHCQLDYDSLKLLIQTCKKLRHFIFVNWSSFDDPLGPRSQIPLFHGADLLRPHQDTLEYLRIEFLEDRMLAWIGSFPKLPGEKMPSLRDFTVMVDLTVQFSLLTPHPEFSSSLKRLTITDCNTSILDMTYCIATDCKNGRYPELQAINVVFVNRLSLIDLRIYQARGKPFRSLRNLFKRTKVHYRIRCRSNRRMRGGDDLEEED</sequence>
<evidence type="ECO:0000313" key="2">
    <source>
        <dbReference type="Proteomes" id="UP000325672"/>
    </source>
</evidence>
<keyword evidence="2" id="KW-1185">Reference proteome</keyword>
<dbReference type="RefSeq" id="XP_031919213.1">
    <property type="nucleotide sequence ID" value="XM_032058422.1"/>
</dbReference>
<dbReference type="AlphaFoldDB" id="A0A5N6TA39"/>
<gene>
    <name evidence="1" type="ORF">BDV38DRAFT_277177</name>
</gene>
<reference evidence="1 2" key="1">
    <citation type="submission" date="2019-04" db="EMBL/GenBank/DDBJ databases">
        <title>Friends and foes A comparative genomics study of 23 Aspergillus species from section Flavi.</title>
        <authorList>
            <consortium name="DOE Joint Genome Institute"/>
            <person name="Kjaerbolling I."/>
            <person name="Vesth T."/>
            <person name="Frisvad J.C."/>
            <person name="Nybo J.L."/>
            <person name="Theobald S."/>
            <person name="Kildgaard S."/>
            <person name="Isbrandt T."/>
            <person name="Kuo A."/>
            <person name="Sato A."/>
            <person name="Lyhne E.K."/>
            <person name="Kogle M.E."/>
            <person name="Wiebenga A."/>
            <person name="Kun R.S."/>
            <person name="Lubbers R.J."/>
            <person name="Makela M.R."/>
            <person name="Barry K."/>
            <person name="Chovatia M."/>
            <person name="Clum A."/>
            <person name="Daum C."/>
            <person name="Haridas S."/>
            <person name="He G."/>
            <person name="LaButti K."/>
            <person name="Lipzen A."/>
            <person name="Mondo S."/>
            <person name="Riley R."/>
            <person name="Salamov A."/>
            <person name="Simmons B.A."/>
            <person name="Magnuson J.K."/>
            <person name="Henrissat B."/>
            <person name="Mortensen U.H."/>
            <person name="Larsen T.O."/>
            <person name="Devries R.P."/>
            <person name="Grigoriev I.V."/>
            <person name="Machida M."/>
            <person name="Baker S.E."/>
            <person name="Andersen M.R."/>
        </authorList>
    </citation>
    <scope>NUCLEOTIDE SEQUENCE [LARGE SCALE GENOMIC DNA]</scope>
    <source>
        <strain evidence="1 2">CBS 117625</strain>
    </source>
</reference>
<dbReference type="EMBL" id="ML743552">
    <property type="protein sequence ID" value="KAE8143150.1"/>
    <property type="molecule type" value="Genomic_DNA"/>
</dbReference>
<accession>A0A5N6TA39</accession>
<proteinExistence type="predicted"/>
<name>A0A5N6TA39_ASPPS</name>
<protein>
    <recommendedName>
        <fullName evidence="3">F-box domain-containing protein</fullName>
    </recommendedName>
</protein>
<dbReference type="OrthoDB" id="2520703at2759"/>